<feature type="domain" description="NodB homology" evidence="11">
    <location>
        <begin position="97"/>
        <end position="269"/>
    </location>
</feature>
<dbReference type="RefSeq" id="WP_070622847.1">
    <property type="nucleotide sequence ID" value="NZ_CP136964.1"/>
</dbReference>
<evidence type="ECO:0000259" key="11">
    <source>
        <dbReference type="PROSITE" id="PS51677"/>
    </source>
</evidence>
<dbReference type="InterPro" id="IPR002509">
    <property type="entry name" value="NODB_dom"/>
</dbReference>
<evidence type="ECO:0000256" key="10">
    <source>
        <dbReference type="SAM" id="SignalP"/>
    </source>
</evidence>
<evidence type="ECO:0000256" key="9">
    <source>
        <dbReference type="ARBA" id="ARBA00033195"/>
    </source>
</evidence>
<keyword evidence="7" id="KW-0378">Hydrolase</keyword>
<protein>
    <recommendedName>
        <fullName evidence="3">Poly-beta-1,6-N-acetyl-D-glucosamine N-deacetylase</fullName>
    </recommendedName>
    <alternativeName>
        <fullName evidence="9">Biofilm polysaccharide intercellular adhesin deacetylase</fullName>
    </alternativeName>
    <alternativeName>
        <fullName evidence="8">Intercellular adhesion protein B</fullName>
    </alternativeName>
</protein>
<keyword evidence="5" id="KW-0964">Secreted</keyword>
<organism evidence="12 13">
    <name type="scientific">Nosocomiicoccus massiliensis</name>
    <dbReference type="NCBI Taxonomy" id="1232430"/>
    <lineage>
        <taxon>Bacteria</taxon>
        <taxon>Bacillati</taxon>
        <taxon>Bacillota</taxon>
        <taxon>Bacilli</taxon>
        <taxon>Bacillales</taxon>
        <taxon>Staphylococcaceae</taxon>
        <taxon>Nosocomiicoccus</taxon>
    </lineage>
</organism>
<dbReference type="InterPro" id="IPR011330">
    <property type="entry name" value="Glyco_hydro/deAcase_b/a-brl"/>
</dbReference>
<accession>A0AAF1BVU4</accession>
<feature type="signal peptide" evidence="10">
    <location>
        <begin position="1"/>
        <end position="24"/>
    </location>
</feature>
<dbReference type="Pfam" id="PF01522">
    <property type="entry name" value="Polysacc_deac_1"/>
    <property type="match status" value="1"/>
</dbReference>
<comment type="subcellular location">
    <subcellularLocation>
        <location evidence="1">Secreted</location>
        <location evidence="1">Cell wall</location>
    </subcellularLocation>
</comment>
<dbReference type="AlphaFoldDB" id="A0AAF1BVU4"/>
<evidence type="ECO:0000256" key="6">
    <source>
        <dbReference type="ARBA" id="ARBA00022729"/>
    </source>
</evidence>
<comment type="similarity">
    <text evidence="2">Belongs to the polysaccharide deacetylase family.</text>
</comment>
<evidence type="ECO:0000256" key="2">
    <source>
        <dbReference type="ARBA" id="ARBA00010973"/>
    </source>
</evidence>
<dbReference type="InterPro" id="IPR023872">
    <property type="entry name" value="PNAG_deacetylase"/>
</dbReference>
<dbReference type="PANTHER" id="PTHR34216">
    <property type="match status" value="1"/>
</dbReference>
<name>A0AAF1BVU4_9STAP</name>
<evidence type="ECO:0000313" key="13">
    <source>
        <dbReference type="Proteomes" id="UP000243626"/>
    </source>
</evidence>
<dbReference type="Proteomes" id="UP000243626">
    <property type="component" value="Chromosome"/>
</dbReference>
<dbReference type="NCBIfam" id="TIGR03933">
    <property type="entry name" value="PIA_icaB"/>
    <property type="match status" value="1"/>
</dbReference>
<dbReference type="GO" id="GO:0005975">
    <property type="term" value="P:carbohydrate metabolic process"/>
    <property type="evidence" value="ECO:0007669"/>
    <property type="project" value="InterPro"/>
</dbReference>
<evidence type="ECO:0000256" key="8">
    <source>
        <dbReference type="ARBA" id="ARBA00030189"/>
    </source>
</evidence>
<keyword evidence="13" id="KW-1185">Reference proteome</keyword>
<dbReference type="SUPFAM" id="SSF88713">
    <property type="entry name" value="Glycoside hydrolase/deacetylase"/>
    <property type="match status" value="1"/>
</dbReference>
<reference evidence="12 13" key="2">
    <citation type="submission" date="2023-10" db="EMBL/GenBank/DDBJ databases">
        <authorList>
            <person name="Choi B."/>
        </authorList>
    </citation>
    <scope>NUCLEOTIDE SEQUENCE [LARGE SCALE GENOMIC DNA]</scope>
    <source>
        <strain evidence="12 13">UMB0959</strain>
    </source>
</reference>
<evidence type="ECO:0000256" key="5">
    <source>
        <dbReference type="ARBA" id="ARBA00022525"/>
    </source>
</evidence>
<dbReference type="GO" id="GO:0016811">
    <property type="term" value="F:hydrolase activity, acting on carbon-nitrogen (but not peptide) bonds, in linear amides"/>
    <property type="evidence" value="ECO:0007669"/>
    <property type="project" value="InterPro"/>
</dbReference>
<keyword evidence="6 10" id="KW-0732">Signal</keyword>
<dbReference type="PROSITE" id="PS51677">
    <property type="entry name" value="NODB"/>
    <property type="match status" value="1"/>
</dbReference>
<evidence type="ECO:0000256" key="4">
    <source>
        <dbReference type="ARBA" id="ARBA00022512"/>
    </source>
</evidence>
<gene>
    <name evidence="12" type="primary">icaB</name>
    <name evidence="12" type="ORF">CJ229_003065</name>
</gene>
<proteinExistence type="inferred from homology"/>
<keyword evidence="4" id="KW-0134">Cell wall</keyword>
<dbReference type="PANTHER" id="PTHR34216:SF3">
    <property type="entry name" value="POLY-BETA-1,6-N-ACETYL-D-GLUCOSAMINE N-DEACETYLASE"/>
    <property type="match status" value="1"/>
</dbReference>
<dbReference type="Gene3D" id="3.20.20.370">
    <property type="entry name" value="Glycoside hydrolase/deacetylase"/>
    <property type="match status" value="1"/>
</dbReference>
<dbReference type="InterPro" id="IPR051398">
    <property type="entry name" value="Polysacch_Deacetylase"/>
</dbReference>
<dbReference type="EMBL" id="CP136964">
    <property type="protein sequence ID" value="WOS96741.1"/>
    <property type="molecule type" value="Genomic_DNA"/>
</dbReference>
<evidence type="ECO:0000256" key="1">
    <source>
        <dbReference type="ARBA" id="ARBA00004191"/>
    </source>
</evidence>
<evidence type="ECO:0000256" key="7">
    <source>
        <dbReference type="ARBA" id="ARBA00022801"/>
    </source>
</evidence>
<reference evidence="13" key="1">
    <citation type="submission" date="2017-09" db="EMBL/GenBank/DDBJ databases">
        <title>Bacterial strain isolated from the female urinary microbiota.</title>
        <authorList>
            <person name="Thomas-White K."/>
            <person name="Kumar N."/>
            <person name="Forster S."/>
            <person name="Putonti C."/>
            <person name="Lawley T."/>
            <person name="Wolfe A.J."/>
        </authorList>
    </citation>
    <scope>NUCLEOTIDE SEQUENCE [LARGE SCALE GENOMIC DNA]</scope>
    <source>
        <strain evidence="13">UMB0959</strain>
    </source>
</reference>
<feature type="chain" id="PRO_5041939394" description="Poly-beta-1,6-N-acetyl-D-glucosamine N-deacetylase" evidence="10">
    <location>
        <begin position="25"/>
        <end position="269"/>
    </location>
</feature>
<dbReference type="KEGG" id="nmy:CJ229_003065"/>
<evidence type="ECO:0000313" key="12">
    <source>
        <dbReference type="EMBL" id="WOS96741.1"/>
    </source>
</evidence>
<evidence type="ECO:0000256" key="3">
    <source>
        <dbReference type="ARBA" id="ARBA00016781"/>
    </source>
</evidence>
<sequence>MKKLCIALLLTFMIFMNIPNDVKASEECLALNYHRVREETLLYKLLKVIAPNKEQDIYSVTTDEFERQMKWLVDHDATFVNAEELEFYYEKGEFPKRCVWVNFDDLDDTVLNAEKILKKYNIKATGFVITGQVGNDNYLNLTLLDLDGLKKLYKTNRWEFSSHTNNLHFMDKHHKTILNRTEDQALTKDIKTSNDYLKKHFNETNHRLAYPYGYVDDSKLSAIKSAEIVYGYSLQEAPIRTDSHPYYLPRILITESSFKKFVEEWDEFK</sequence>